<gene>
    <name evidence="2" type="ORF">FEF26_00700</name>
</gene>
<comment type="caution">
    <text evidence="2">The sequence shown here is derived from an EMBL/GenBank/DDBJ whole genome shotgun (WGS) entry which is preliminary data.</text>
</comment>
<sequence>MGFSIATVHVFLRLAFQRPLYLGEVFIPPLVLVVIFQPSKRVPIGGVAYVIRQSRDVSNQQRQRLRHGVLETAIFQVRPPFVPVRAGGPRLVFLFIAQAHVRPTTSRGTGVTRLERVTKSGYDKPHVAQVYDAENSGRWDLDFYLALAEELSQGIDDFAVLDIGCGTGALGVELAQAGYQVIGVDPAEAMLETAQTRPGGHLATWIHGYANDVPDAIADLVIMTGHVAQYFITDDAWDEVLQNAHRALRPGGRIAFESRNPGNRAWERWTHDNTLGTYPHPDGGEFTSWVESLQVNEEAPEGVIETHRGITVYPDGTRSGDDTSETLIFRPIDRLTSSLEGAGFTIEHAYGDWSRGPVTETGVEHILIARRD</sequence>
<dbReference type="Proteomes" id="UP000310458">
    <property type="component" value="Unassembled WGS sequence"/>
</dbReference>
<dbReference type="InterPro" id="IPR041698">
    <property type="entry name" value="Methyltransf_25"/>
</dbReference>
<keyword evidence="3" id="KW-1185">Reference proteome</keyword>
<evidence type="ECO:0000259" key="1">
    <source>
        <dbReference type="Pfam" id="PF13649"/>
    </source>
</evidence>
<dbReference type="GO" id="GO:0008168">
    <property type="term" value="F:methyltransferase activity"/>
    <property type="evidence" value="ECO:0007669"/>
    <property type="project" value="UniProtKB-KW"/>
</dbReference>
<keyword evidence="2" id="KW-0808">Transferase</keyword>
<dbReference type="SUPFAM" id="SSF53335">
    <property type="entry name" value="S-adenosyl-L-methionine-dependent methyltransferases"/>
    <property type="match status" value="1"/>
</dbReference>
<evidence type="ECO:0000313" key="2">
    <source>
        <dbReference type="EMBL" id="TLQ00994.1"/>
    </source>
</evidence>
<dbReference type="OrthoDB" id="9805171at2"/>
<dbReference type="GO" id="GO:0032259">
    <property type="term" value="P:methylation"/>
    <property type="evidence" value="ECO:0007669"/>
    <property type="project" value="UniProtKB-KW"/>
</dbReference>
<dbReference type="InterPro" id="IPR029063">
    <property type="entry name" value="SAM-dependent_MTases_sf"/>
</dbReference>
<proteinExistence type="predicted"/>
<evidence type="ECO:0000313" key="3">
    <source>
        <dbReference type="Proteomes" id="UP000310458"/>
    </source>
</evidence>
<dbReference type="AlphaFoldDB" id="A0A5R9BJZ1"/>
<protein>
    <submittedName>
        <fullName evidence="2">Class I SAM-dependent methyltransferase</fullName>
    </submittedName>
</protein>
<dbReference type="Pfam" id="PF13649">
    <property type="entry name" value="Methyltransf_25"/>
    <property type="match status" value="1"/>
</dbReference>
<dbReference type="PANTHER" id="PTHR42912">
    <property type="entry name" value="METHYLTRANSFERASE"/>
    <property type="match status" value="1"/>
</dbReference>
<reference evidence="2 3" key="1">
    <citation type="submission" date="2019-05" db="EMBL/GenBank/DDBJ databases">
        <title>Nesterenkonia sp. GY074 isolated from the Southern Atlantic Ocean.</title>
        <authorList>
            <person name="Zhang G."/>
        </authorList>
    </citation>
    <scope>NUCLEOTIDE SEQUENCE [LARGE SCALE GENOMIC DNA]</scope>
    <source>
        <strain evidence="2 3">GY074</strain>
    </source>
</reference>
<dbReference type="PANTHER" id="PTHR42912:SF80">
    <property type="entry name" value="METHYLTRANSFERASE DOMAIN-CONTAINING PROTEIN"/>
    <property type="match status" value="1"/>
</dbReference>
<accession>A0A5R9BJZ1</accession>
<dbReference type="Gene3D" id="3.40.50.150">
    <property type="entry name" value="Vaccinia Virus protein VP39"/>
    <property type="match status" value="1"/>
</dbReference>
<dbReference type="CDD" id="cd02440">
    <property type="entry name" value="AdoMet_MTases"/>
    <property type="match status" value="1"/>
</dbReference>
<feature type="domain" description="Methyltransferase" evidence="1">
    <location>
        <begin position="160"/>
        <end position="252"/>
    </location>
</feature>
<dbReference type="InterPro" id="IPR050508">
    <property type="entry name" value="Methyltransf_Superfamily"/>
</dbReference>
<dbReference type="EMBL" id="VAVZ01000002">
    <property type="protein sequence ID" value="TLQ00994.1"/>
    <property type="molecule type" value="Genomic_DNA"/>
</dbReference>
<keyword evidence="2" id="KW-0489">Methyltransferase</keyword>
<name>A0A5R9BJZ1_9MICC</name>
<organism evidence="2 3">
    <name type="scientific">Nesterenkonia salmonea</name>
    <dbReference type="NCBI Taxonomy" id="1804987"/>
    <lineage>
        <taxon>Bacteria</taxon>
        <taxon>Bacillati</taxon>
        <taxon>Actinomycetota</taxon>
        <taxon>Actinomycetes</taxon>
        <taxon>Micrococcales</taxon>
        <taxon>Micrococcaceae</taxon>
        <taxon>Nesterenkonia</taxon>
    </lineage>
</organism>